<dbReference type="GO" id="GO:0003677">
    <property type="term" value="F:DNA binding"/>
    <property type="evidence" value="ECO:0007669"/>
    <property type="project" value="UniProtKB-UniRule"/>
</dbReference>
<name>C2Y3Z2_BACMY</name>
<dbReference type="InterPro" id="IPR010998">
    <property type="entry name" value="Integrase_recombinase_N"/>
</dbReference>
<dbReference type="AlphaFoldDB" id="C2Y3Z2"/>
<dbReference type="InterPro" id="IPR044068">
    <property type="entry name" value="CB"/>
</dbReference>
<dbReference type="EMBL" id="ACMP01000213">
    <property type="protein sequence ID" value="EEL67367.1"/>
    <property type="molecule type" value="Genomic_DNA"/>
</dbReference>
<proteinExistence type="inferred from homology"/>
<evidence type="ECO:0000256" key="5">
    <source>
        <dbReference type="PROSITE-ProRule" id="PRU01248"/>
    </source>
</evidence>
<dbReference type="Pfam" id="PF00589">
    <property type="entry name" value="Phage_integrase"/>
    <property type="match status" value="1"/>
</dbReference>
<reference evidence="8" key="1">
    <citation type="journal article" date="2012" name="Genome Res.">
        <title>Genomic characterization of the Bacillus cereus sensu lato species: Backdrop to the evolution of Bacillus anthracis.</title>
        <authorList>
            <person name="Zwick M.E."/>
            <person name="Joseph S.J."/>
            <person name="Didelot X."/>
            <person name="Chen P.E."/>
            <person name="Bishop-Lilly K.A."/>
            <person name="Stewart A.C."/>
            <person name="Willner K."/>
            <person name="Nolan N."/>
            <person name="Lentz S."/>
            <person name="Thomason M.K."/>
            <person name="Sozhamannan S."/>
            <person name="Mateczun A.J."/>
            <person name="Du L."/>
            <person name="Read T.D."/>
        </authorList>
    </citation>
    <scope>NUCLEOTIDE SEQUENCE [LARGE SCALE GENOMIC DNA]</scope>
    <source>
        <strain evidence="8">AH603</strain>
    </source>
</reference>
<feature type="domain" description="Core-binding (CB)" evidence="7">
    <location>
        <begin position="40"/>
        <end position="130"/>
    </location>
</feature>
<organism evidence="8">
    <name type="scientific">Bacillus mycoides</name>
    <dbReference type="NCBI Taxonomy" id="1405"/>
    <lineage>
        <taxon>Bacteria</taxon>
        <taxon>Bacillati</taxon>
        <taxon>Bacillota</taxon>
        <taxon>Bacilli</taxon>
        <taxon>Bacillales</taxon>
        <taxon>Bacillaceae</taxon>
        <taxon>Bacillus</taxon>
        <taxon>Bacillus cereus group</taxon>
    </lineage>
</organism>
<dbReference type="InterPro" id="IPR011010">
    <property type="entry name" value="DNA_brk_join_enz"/>
</dbReference>
<evidence type="ECO:0000256" key="4">
    <source>
        <dbReference type="ARBA" id="ARBA00023172"/>
    </source>
</evidence>
<evidence type="ECO:0000313" key="8">
    <source>
        <dbReference type="EMBL" id="EEL67367.1"/>
    </source>
</evidence>
<feature type="domain" description="Tyr recombinase" evidence="6">
    <location>
        <begin position="153"/>
        <end position="346"/>
    </location>
</feature>
<dbReference type="SUPFAM" id="SSF56349">
    <property type="entry name" value="DNA breaking-rejoining enzymes"/>
    <property type="match status" value="1"/>
</dbReference>
<evidence type="ECO:0000256" key="3">
    <source>
        <dbReference type="ARBA" id="ARBA00023125"/>
    </source>
</evidence>
<accession>C2Y3Z2</accession>
<dbReference type="InterPro" id="IPR002104">
    <property type="entry name" value="Integrase_catalytic"/>
</dbReference>
<dbReference type="Gene3D" id="1.10.150.130">
    <property type="match status" value="1"/>
</dbReference>
<dbReference type="Pfam" id="PF02899">
    <property type="entry name" value="Phage_int_SAM_1"/>
    <property type="match status" value="1"/>
</dbReference>
<dbReference type="GO" id="GO:0015074">
    <property type="term" value="P:DNA integration"/>
    <property type="evidence" value="ECO:0007669"/>
    <property type="project" value="UniProtKB-KW"/>
</dbReference>
<dbReference type="CDD" id="cd00397">
    <property type="entry name" value="DNA_BRE_C"/>
    <property type="match status" value="1"/>
</dbReference>
<dbReference type="Proteomes" id="UP000001753">
    <property type="component" value="Chromosome"/>
</dbReference>
<keyword evidence="3 5" id="KW-0238">DNA-binding</keyword>
<protein>
    <submittedName>
        <fullName evidence="8">Phage integrase</fullName>
    </submittedName>
</protein>
<dbReference type="GO" id="GO:0006310">
    <property type="term" value="P:DNA recombination"/>
    <property type="evidence" value="ECO:0007669"/>
    <property type="project" value="UniProtKB-KW"/>
</dbReference>
<dbReference type="PANTHER" id="PTHR30349:SF41">
    <property type="entry name" value="INTEGRASE_RECOMBINASE PROTEIN MJ0367-RELATED"/>
    <property type="match status" value="1"/>
</dbReference>
<dbReference type="InterPro" id="IPR050090">
    <property type="entry name" value="Tyrosine_recombinase_XerCD"/>
</dbReference>
<evidence type="ECO:0000256" key="1">
    <source>
        <dbReference type="ARBA" id="ARBA00008857"/>
    </source>
</evidence>
<dbReference type="PROSITE" id="PS51900">
    <property type="entry name" value="CB"/>
    <property type="match status" value="1"/>
</dbReference>
<dbReference type="InterPro" id="IPR004107">
    <property type="entry name" value="Integrase_SAM-like_N"/>
</dbReference>
<dbReference type="PANTHER" id="PTHR30349">
    <property type="entry name" value="PHAGE INTEGRASE-RELATED"/>
    <property type="match status" value="1"/>
</dbReference>
<dbReference type="HOGENOM" id="CLU_061115_1_1_9"/>
<comment type="similarity">
    <text evidence="1">Belongs to the 'phage' integrase family.</text>
</comment>
<comment type="caution">
    <text evidence="8">The sequence shown here is derived from an EMBL/GenBank/DDBJ whole genome shotgun (WGS) entry which is preliminary data.</text>
</comment>
<dbReference type="InterPro" id="IPR013762">
    <property type="entry name" value="Integrase-like_cat_sf"/>
</dbReference>
<evidence type="ECO:0000259" key="6">
    <source>
        <dbReference type="PROSITE" id="PS51898"/>
    </source>
</evidence>
<evidence type="ECO:0000259" key="7">
    <source>
        <dbReference type="PROSITE" id="PS51900"/>
    </source>
</evidence>
<dbReference type="PROSITE" id="PS51898">
    <property type="entry name" value="TYR_RECOMBINASE"/>
    <property type="match status" value="1"/>
</dbReference>
<keyword evidence="4" id="KW-0233">DNA recombination</keyword>
<keyword evidence="2" id="KW-0229">DNA integration</keyword>
<sequence length="351" mass="41508">MCLNLNIINYEHSNQLVKSKSDFFDSSHFEKIMRMGIRNIDYSKLSEESLVYLFLHDEPSLTKKRSERTKKIYLHDLSHFLRYIKETIGTIHDLSHNEMEIYFYQLSKKYAATTLRRKKTVVQQFLKYVYDNTGLSDDYSSRLKKVSVKKEELVNRDLFPEEVNEILDALKKTNFFMYTLFFLLTTTGLRIEEVANAKWADLVFHSSLNAYLLRVVGKGNKAREVRIFEDVLDDICRLRQLRKQTSELDASSTSAFLPKADGSYYRADYLSKYVAEKIEETNLPFLRYRKDRITPHTCRHFFANHLMGKGVELKKIRDYLGHESIMTTERYLRERTRRQNLATIDIGNSLF</sequence>
<dbReference type="Gene3D" id="1.10.443.10">
    <property type="entry name" value="Intergrase catalytic core"/>
    <property type="match status" value="1"/>
</dbReference>
<gene>
    <name evidence="8" type="ORF">bcere0026_57040</name>
</gene>
<evidence type="ECO:0000256" key="2">
    <source>
        <dbReference type="ARBA" id="ARBA00022908"/>
    </source>
</evidence>